<dbReference type="EMBL" id="AVPT01000077">
    <property type="protein sequence ID" value="KGM51236.1"/>
    <property type="molecule type" value="Genomic_DNA"/>
</dbReference>
<dbReference type="SUPFAM" id="SSF103642">
    <property type="entry name" value="Sec-C motif"/>
    <property type="match status" value="1"/>
</dbReference>
<protein>
    <submittedName>
        <fullName evidence="1">Zinc chelation protein SecC</fullName>
    </submittedName>
</protein>
<evidence type="ECO:0000313" key="2">
    <source>
        <dbReference type="Proteomes" id="UP000029989"/>
    </source>
</evidence>
<gene>
    <name evidence="1" type="ORF">N799_14380</name>
</gene>
<keyword evidence="2" id="KW-1185">Reference proteome</keyword>
<reference evidence="1 2" key="1">
    <citation type="journal article" date="2015" name="Stand. Genomic Sci.">
        <title>Genomic information of the arsenic-resistant bacterium Lysobacter arseniciresistens type strain ZS79(T) and comparison of Lysobacter draft genomes.</title>
        <authorList>
            <person name="Liu L."/>
            <person name="Zhang S."/>
            <person name="Luo M."/>
            <person name="Wang G."/>
        </authorList>
    </citation>
    <scope>NUCLEOTIDE SEQUENCE [LARGE SCALE GENOMIC DNA]</scope>
    <source>
        <strain evidence="1 2">ZS79</strain>
    </source>
</reference>
<organism evidence="1 2">
    <name type="scientific">Lysobacter arseniciresistens ZS79</name>
    <dbReference type="NCBI Taxonomy" id="913325"/>
    <lineage>
        <taxon>Bacteria</taxon>
        <taxon>Pseudomonadati</taxon>
        <taxon>Pseudomonadota</taxon>
        <taxon>Gammaproteobacteria</taxon>
        <taxon>Lysobacterales</taxon>
        <taxon>Lysobacteraceae</taxon>
        <taxon>Novilysobacter</taxon>
    </lineage>
</organism>
<comment type="caution">
    <text evidence="1">The sequence shown here is derived from an EMBL/GenBank/DDBJ whole genome shotgun (WGS) entry which is preliminary data.</text>
</comment>
<dbReference type="InterPro" id="IPR004027">
    <property type="entry name" value="SEC_C_motif"/>
</dbReference>
<dbReference type="Proteomes" id="UP000029989">
    <property type="component" value="Unassembled WGS sequence"/>
</dbReference>
<dbReference type="Pfam" id="PF02810">
    <property type="entry name" value="SEC-C"/>
    <property type="match status" value="1"/>
</dbReference>
<proteinExistence type="predicted"/>
<sequence length="152" mass="17030">MQCGWQIWEWPQVMVEAEFHAVWVSPEGQFVEITPKPHGEATILFVPDARRSYTGIAVDNVRMPVRDDLLICHFIKASEAIVQVMNRGECASQYGHVSVPAHEIEPLMMAQSFLGQSISSGLRDHDPCLCGSGGKYKRCHGRSFELAFGQQQ</sequence>
<dbReference type="eggNOG" id="ENOG503108W">
    <property type="taxonomic scope" value="Bacteria"/>
</dbReference>
<name>A0A0A0EJR6_9GAMM</name>
<evidence type="ECO:0000313" key="1">
    <source>
        <dbReference type="EMBL" id="KGM51236.1"/>
    </source>
</evidence>
<dbReference type="Gene3D" id="3.10.450.50">
    <property type="match status" value="1"/>
</dbReference>
<accession>A0A0A0EJR6</accession>
<dbReference type="AlphaFoldDB" id="A0A0A0EJR6"/>